<dbReference type="PANTHER" id="PTHR20854:SF4">
    <property type="entry name" value="INOSITOL-1-MONOPHOSPHATASE-RELATED"/>
    <property type="match status" value="1"/>
</dbReference>
<evidence type="ECO:0000256" key="4">
    <source>
        <dbReference type="ARBA" id="ARBA00022842"/>
    </source>
</evidence>
<dbReference type="Proteomes" id="UP000236248">
    <property type="component" value="Chromosome NCAV"/>
</dbReference>
<dbReference type="EMBL" id="LT981265">
    <property type="protein sequence ID" value="SPC33643.1"/>
    <property type="molecule type" value="Genomic_DNA"/>
</dbReference>
<dbReference type="Pfam" id="PF00459">
    <property type="entry name" value="Inositol_P"/>
    <property type="match status" value="1"/>
</dbReference>
<feature type="binding site" evidence="5">
    <location>
        <position position="228"/>
    </location>
    <ligand>
        <name>Mg(2+)</name>
        <dbReference type="ChEBI" id="CHEBI:18420"/>
        <label>1</label>
        <note>catalytic</note>
    </ligand>
</feature>
<dbReference type="Gene3D" id="3.30.540.10">
    <property type="entry name" value="Fructose-1,6-Bisphosphatase, subunit A, domain 1"/>
    <property type="match status" value="1"/>
</dbReference>
<keyword evidence="7" id="KW-1185">Reference proteome</keyword>
<organism evidence="6 7">
    <name type="scientific">Candidatus Nitrosocaldus cavascurensis</name>
    <dbReference type="NCBI Taxonomy" id="2058097"/>
    <lineage>
        <taxon>Archaea</taxon>
        <taxon>Nitrososphaerota</taxon>
        <taxon>Nitrososphaeria</taxon>
        <taxon>Candidatus Nitrosocaldales</taxon>
        <taxon>Candidatus Nitrosocaldaceae</taxon>
        <taxon>Candidatus Nitrosocaldus</taxon>
    </lineage>
</organism>
<dbReference type="SUPFAM" id="SSF56655">
    <property type="entry name" value="Carbohydrate phosphatase"/>
    <property type="match status" value="1"/>
</dbReference>
<comment type="cofactor">
    <cofactor evidence="1 5">
        <name>Mg(2+)</name>
        <dbReference type="ChEBI" id="CHEBI:18420"/>
    </cofactor>
</comment>
<dbReference type="EC" id="3.1.3.25" evidence="6"/>
<dbReference type="PRINTS" id="PR00377">
    <property type="entry name" value="IMPHPHTASES"/>
</dbReference>
<dbReference type="InterPro" id="IPR000760">
    <property type="entry name" value="Inositol_monophosphatase-like"/>
</dbReference>
<dbReference type="PANTHER" id="PTHR20854">
    <property type="entry name" value="INOSITOL MONOPHOSPHATASE"/>
    <property type="match status" value="1"/>
</dbReference>
<evidence type="ECO:0000313" key="7">
    <source>
        <dbReference type="Proteomes" id="UP000236248"/>
    </source>
</evidence>
<dbReference type="GeneID" id="41594542"/>
<gene>
    <name evidence="6" type="ORF">NCAV_0449</name>
</gene>
<dbReference type="FunFam" id="3.40.190.80:FF:000020">
    <property type="entry name" value="Fructose-1,6-bisphosphatase/inositol-1-monophosphatase"/>
    <property type="match status" value="1"/>
</dbReference>
<dbReference type="GO" id="GO:0006020">
    <property type="term" value="P:inositol metabolic process"/>
    <property type="evidence" value="ECO:0007669"/>
    <property type="project" value="TreeGrafter"/>
</dbReference>
<evidence type="ECO:0000256" key="5">
    <source>
        <dbReference type="PIRSR" id="PIRSR600760-2"/>
    </source>
</evidence>
<reference evidence="7" key="1">
    <citation type="submission" date="2018-01" db="EMBL/GenBank/DDBJ databases">
        <authorList>
            <person name="Kerou L M."/>
        </authorList>
    </citation>
    <scope>NUCLEOTIDE SEQUENCE [LARGE SCALE GENOMIC DNA]</scope>
    <source>
        <strain evidence="7">SCU2</strain>
    </source>
</reference>
<evidence type="ECO:0000313" key="6">
    <source>
        <dbReference type="EMBL" id="SPC33643.1"/>
    </source>
</evidence>
<evidence type="ECO:0000256" key="3">
    <source>
        <dbReference type="ARBA" id="ARBA00022801"/>
    </source>
</evidence>
<dbReference type="GO" id="GO:0046872">
    <property type="term" value="F:metal ion binding"/>
    <property type="evidence" value="ECO:0007669"/>
    <property type="project" value="UniProtKB-KW"/>
</dbReference>
<keyword evidence="4 5" id="KW-0460">Magnesium</keyword>
<feature type="binding site" evidence="5">
    <location>
        <position position="67"/>
    </location>
    <ligand>
        <name>Mg(2+)</name>
        <dbReference type="ChEBI" id="CHEBI:18420"/>
        <label>1</label>
        <note>catalytic</note>
    </ligand>
</feature>
<protein>
    <submittedName>
        <fullName evidence="6">Inositol-1-monophosphatase</fullName>
        <ecNumber evidence="6">3.1.3.25</ecNumber>
    </submittedName>
</protein>
<dbReference type="GO" id="GO:0007165">
    <property type="term" value="P:signal transduction"/>
    <property type="evidence" value="ECO:0007669"/>
    <property type="project" value="TreeGrafter"/>
</dbReference>
<dbReference type="GO" id="GO:0008934">
    <property type="term" value="F:inositol monophosphate 1-phosphatase activity"/>
    <property type="evidence" value="ECO:0007669"/>
    <property type="project" value="TreeGrafter"/>
</dbReference>
<proteinExistence type="predicted"/>
<sequence length="282" mass="29923">MDSIMSMLHDICMNVRSKVSKMSREEAGISLARGAGGDITKKIDKVGEDAALEVVREYDVSCKVLSEEAGLVDSGRKGRGGADANASNDDGSCIIVLDAIDGTTNAVRGIPFYSCSVAYATSDRLSSVTHAAVMDLTSGDIYYAVRGNGAYMNGSRIKTVNTSNDRAGYVIGINLSGISIDKLKRMSSILAMTNHIRQFGSNALEMCLLARGLLDAYIDVRGKIRVTDIAAACLIIVEAGGIVVDEHLNMLDAPLSLDARLSFIASADKSMLNYIFSSIASS</sequence>
<keyword evidence="3 6" id="KW-0378">Hydrolase</keyword>
<dbReference type="KEGG" id="ncv:NCAV_0449"/>
<keyword evidence="2 5" id="KW-0479">Metal-binding</keyword>
<dbReference type="Gene3D" id="3.40.190.80">
    <property type="match status" value="1"/>
</dbReference>
<feature type="binding site" evidence="5">
    <location>
        <position position="101"/>
    </location>
    <ligand>
        <name>Mg(2+)</name>
        <dbReference type="ChEBI" id="CHEBI:18420"/>
        <label>1</label>
        <note>catalytic</note>
    </ligand>
</feature>
<feature type="binding site" evidence="5">
    <location>
        <position position="98"/>
    </location>
    <ligand>
        <name>Mg(2+)</name>
        <dbReference type="ChEBI" id="CHEBI:18420"/>
        <label>1</label>
        <note>catalytic</note>
    </ligand>
</feature>
<dbReference type="AlphaFoldDB" id="A0A2K5APS1"/>
<name>A0A2K5APS1_9ARCH</name>
<accession>A0A2K5APS1</accession>
<evidence type="ECO:0000256" key="1">
    <source>
        <dbReference type="ARBA" id="ARBA00001946"/>
    </source>
</evidence>
<evidence type="ECO:0000256" key="2">
    <source>
        <dbReference type="ARBA" id="ARBA00022723"/>
    </source>
</evidence>
<dbReference type="RefSeq" id="WP_103287541.1">
    <property type="nucleotide sequence ID" value="NZ_LT981265.1"/>
</dbReference>
<feature type="binding site" evidence="5">
    <location>
        <position position="100"/>
    </location>
    <ligand>
        <name>Mg(2+)</name>
        <dbReference type="ChEBI" id="CHEBI:18420"/>
        <label>1</label>
        <note>catalytic</note>
    </ligand>
</feature>